<feature type="coiled-coil region" evidence="1">
    <location>
        <begin position="30"/>
        <end position="57"/>
    </location>
</feature>
<feature type="domain" description="Type IV / VI secretion system DotU" evidence="3">
    <location>
        <begin position="10"/>
        <end position="205"/>
    </location>
</feature>
<accession>A0A2Y9TU86</accession>
<name>A0A2Y9TU86_9GAMM</name>
<evidence type="ECO:0000256" key="2">
    <source>
        <dbReference type="SAM" id="Phobius"/>
    </source>
</evidence>
<dbReference type="RefSeq" id="WP_108899316.1">
    <property type="nucleotide sequence ID" value="NZ_CP029185.2"/>
</dbReference>
<keyword evidence="2" id="KW-1133">Transmembrane helix</keyword>
<reference evidence="4 5" key="1">
    <citation type="journal article" date="2019" name="Int. J. Syst. Evol. Microbiol.">
        <title>Limnobaculum parvum gen. nov., sp. nov., isolated from a freshwater lake.</title>
        <authorList>
            <person name="Baek C."/>
            <person name="Shin S.K."/>
            <person name="Yi H."/>
        </authorList>
    </citation>
    <scope>NUCLEOTIDE SEQUENCE [LARGE SCALE GENOMIC DNA]</scope>
    <source>
        <strain evidence="4 5">HYN0051</strain>
    </source>
</reference>
<sequence length="219" mass="24705">MSQNLKTISIDELLRDTALTVVHLRAGSVVEQGEALYNRCVEQIEQLRKRLTDMQCSTDVVNDISYAACALLDETVLLRNSDEGYNVWQGTPLQVTFFKTYRAGDELFERIRQRIGHPEGAQLVLACYDRILGLGFQGRYLAQPQTEREQLVMAVRDLLPKSSTGNNAPTINAVQGKGGFWRRSSLLFWTGISVMAVILLYMLLRQHLDSTLVQLLQDA</sequence>
<keyword evidence="2" id="KW-0472">Membrane</keyword>
<gene>
    <name evidence="4" type="ORF">HYN51_00825</name>
</gene>
<dbReference type="InterPro" id="IPR017732">
    <property type="entry name" value="T4/T6SS_DotU"/>
</dbReference>
<dbReference type="NCBIfam" id="TIGR03349">
    <property type="entry name" value="IV_VI_DotU"/>
    <property type="match status" value="1"/>
</dbReference>
<dbReference type="NCBIfam" id="NF038239">
    <property type="entry name" value="T6SS_TssL_short"/>
    <property type="match status" value="1"/>
</dbReference>
<dbReference type="Proteomes" id="UP000244908">
    <property type="component" value="Chromosome"/>
</dbReference>
<dbReference type="AlphaFoldDB" id="A0A2Y9TU86"/>
<evidence type="ECO:0000313" key="4">
    <source>
        <dbReference type="EMBL" id="AWH87225.1"/>
    </source>
</evidence>
<proteinExistence type="predicted"/>
<feature type="transmembrane region" description="Helical" evidence="2">
    <location>
        <begin position="186"/>
        <end position="204"/>
    </location>
</feature>
<dbReference type="EMBL" id="CP029185">
    <property type="protein sequence ID" value="AWH87225.1"/>
    <property type="molecule type" value="Genomic_DNA"/>
</dbReference>
<evidence type="ECO:0000313" key="5">
    <source>
        <dbReference type="Proteomes" id="UP000244908"/>
    </source>
</evidence>
<protein>
    <submittedName>
        <fullName evidence="4">DotU family type IV/VI secretion system protein</fullName>
    </submittedName>
</protein>
<dbReference type="InterPro" id="IPR038522">
    <property type="entry name" value="T4/T6SS_DotU_sf"/>
</dbReference>
<dbReference type="OrthoDB" id="6998040at2"/>
<organism evidence="4 5">
    <name type="scientific">Limnobaculum parvum</name>
    <dbReference type="NCBI Taxonomy" id="2172103"/>
    <lineage>
        <taxon>Bacteria</taxon>
        <taxon>Pseudomonadati</taxon>
        <taxon>Pseudomonadota</taxon>
        <taxon>Gammaproteobacteria</taxon>
        <taxon>Enterobacterales</taxon>
        <taxon>Budviciaceae</taxon>
        <taxon>Limnobaculum</taxon>
    </lineage>
</organism>
<dbReference type="KEGG" id="lpv:HYN51_00825"/>
<keyword evidence="5" id="KW-1185">Reference proteome</keyword>
<evidence type="ECO:0000259" key="3">
    <source>
        <dbReference type="Pfam" id="PF09850"/>
    </source>
</evidence>
<evidence type="ECO:0000256" key="1">
    <source>
        <dbReference type="SAM" id="Coils"/>
    </source>
</evidence>
<keyword evidence="1" id="KW-0175">Coiled coil</keyword>
<dbReference type="Gene3D" id="1.25.40.590">
    <property type="entry name" value="Type IV / VI secretion system, DotU"/>
    <property type="match status" value="1"/>
</dbReference>
<dbReference type="Pfam" id="PF09850">
    <property type="entry name" value="DotU"/>
    <property type="match status" value="1"/>
</dbReference>
<keyword evidence="2" id="KW-0812">Transmembrane</keyword>
<dbReference type="PANTHER" id="PTHR38033">
    <property type="entry name" value="MEMBRANE PROTEIN-RELATED"/>
    <property type="match status" value="1"/>
</dbReference>
<dbReference type="PANTHER" id="PTHR38033:SF1">
    <property type="entry name" value="DOTU FAMILY TYPE IV_VI SECRETION SYSTEM PROTEIN"/>
    <property type="match status" value="1"/>
</dbReference>